<keyword evidence="2" id="KW-0677">Repeat</keyword>
<dbReference type="SUPFAM" id="SSF50998">
    <property type="entry name" value="Quinoprotein alcohol dehydrogenase-like"/>
    <property type="match status" value="1"/>
</dbReference>
<gene>
    <name evidence="5" type="ordered locus">TREAZ_0625</name>
</gene>
<evidence type="ECO:0000256" key="1">
    <source>
        <dbReference type="ARBA" id="ARBA00022574"/>
    </source>
</evidence>
<dbReference type="Gene3D" id="2.130.10.10">
    <property type="entry name" value="YVTN repeat-like/Quinoprotein amine dehydrogenase"/>
    <property type="match status" value="2"/>
</dbReference>
<dbReference type="InterPro" id="IPR001680">
    <property type="entry name" value="WD40_rpt"/>
</dbReference>
<dbReference type="InterPro" id="IPR019775">
    <property type="entry name" value="WD40_repeat_CS"/>
</dbReference>
<evidence type="ECO:0000256" key="3">
    <source>
        <dbReference type="PROSITE-ProRule" id="PRU00221"/>
    </source>
</evidence>
<dbReference type="InterPro" id="IPR015943">
    <property type="entry name" value="WD40/YVTN_repeat-like_dom_sf"/>
</dbReference>
<dbReference type="SUPFAM" id="SSF50969">
    <property type="entry name" value="YVTN repeat-like/Quinoprotein amine dehydrogenase"/>
    <property type="match status" value="1"/>
</dbReference>
<dbReference type="EMBL" id="CP001841">
    <property type="protein sequence ID" value="AEF82005.1"/>
    <property type="molecule type" value="Genomic_DNA"/>
</dbReference>
<keyword evidence="4" id="KW-0732">Signal</keyword>
<proteinExistence type="predicted"/>
<sequence length="666" mass="72068">MTKRRARGFFLIALTVLIFPSLSAQSRNASRTGDIAGGHRGEVNALICDPRGRVLSAGADGFLEIWDINANAASERFQLSPYSITSMALRPGKAQVTLVESDSLGLYRISAWDYEQKKNLFTLRFRDSISYANYSAAGNFLMVARSGRTGVAFINSDTGEVLKSPQELTGTVAFAATGRSERTMISYMPSGVLSYWDLESGEEIRHFNVPSNISSPVLLGNNRFFAGFDSSALVVLDAVSGQLILRESSIPRGTIIAGNNELSEFVCLAVSGNSATLYHLNISNSGNLETKNRRPVPSNLNQVSAGAVISDNSVVLGTRDGQVFVFNGNGSSRVMNTHSQLRLLDASVSGSALAFIAEDSKLGFIPLDYAKLDSKNTLRLQDASPYTHVSSDPAANSGFLLWQSSNTRSFPVIKTLSGQPEYGNTQDAFIDKVTLRFPLRSVAILKDRFAFLDSVGNITVTDQKEGRLVFSHTSSGAQDAAFIDENNMLIGRSVGTGSTAFLIVNVATGETVPLSIPASIGAEIYRSSSGNLYGGILSQNQNGYQTSVLIINTANPAQSRKLIEYSSEDTKFTMAEAQGYLATSLGGDRASLYRTTGNTEARPIERSDGLPQSILEGERWFIVIDTEGNICWHDPRTGRLLASFKLYGDEWVLEKGSSTIRGKVNR</sequence>
<keyword evidence="1 3" id="KW-0853">WD repeat</keyword>
<dbReference type="InParanoid" id="F5YB04"/>
<dbReference type="STRING" id="545695.TREAZ_0625"/>
<organism evidence="5 6">
    <name type="scientific">Leadbettera azotonutricia (strain ATCC BAA-888 / DSM 13862 / ZAS-9)</name>
    <name type="common">Treponema azotonutricium</name>
    <dbReference type="NCBI Taxonomy" id="545695"/>
    <lineage>
        <taxon>Bacteria</taxon>
        <taxon>Pseudomonadati</taxon>
        <taxon>Spirochaetota</taxon>
        <taxon>Spirochaetia</taxon>
        <taxon>Spirochaetales</taxon>
        <taxon>Breznakiellaceae</taxon>
        <taxon>Leadbettera</taxon>
    </lineage>
</organism>
<dbReference type="eggNOG" id="ENOG5034689">
    <property type="taxonomic scope" value="Bacteria"/>
</dbReference>
<dbReference type="SMART" id="SM00320">
    <property type="entry name" value="WD40"/>
    <property type="match status" value="2"/>
</dbReference>
<dbReference type="Proteomes" id="UP000009222">
    <property type="component" value="Chromosome"/>
</dbReference>
<dbReference type="PROSITE" id="PS00678">
    <property type="entry name" value="WD_REPEATS_1"/>
    <property type="match status" value="1"/>
</dbReference>
<dbReference type="AlphaFoldDB" id="F5YB04"/>
<name>F5YB04_LEAAZ</name>
<dbReference type="HOGENOM" id="CLU_019092_1_0_12"/>
<dbReference type="InterPro" id="IPR011044">
    <property type="entry name" value="Quino_amine_DH_bsu"/>
</dbReference>
<evidence type="ECO:0000256" key="4">
    <source>
        <dbReference type="SAM" id="SignalP"/>
    </source>
</evidence>
<feature type="repeat" description="WD" evidence="3">
    <location>
        <begin position="36"/>
        <end position="76"/>
    </location>
</feature>
<feature type="chain" id="PRO_5003331657" evidence="4">
    <location>
        <begin position="27"/>
        <end position="666"/>
    </location>
</feature>
<accession>F5YB04</accession>
<evidence type="ECO:0000256" key="2">
    <source>
        <dbReference type="ARBA" id="ARBA00022737"/>
    </source>
</evidence>
<feature type="signal peptide" evidence="4">
    <location>
        <begin position="1"/>
        <end position="26"/>
    </location>
</feature>
<evidence type="ECO:0000313" key="6">
    <source>
        <dbReference type="Proteomes" id="UP000009222"/>
    </source>
</evidence>
<dbReference type="InterPro" id="IPR011047">
    <property type="entry name" value="Quinoprotein_ADH-like_sf"/>
</dbReference>
<reference evidence="6" key="1">
    <citation type="submission" date="2009-12" db="EMBL/GenBank/DDBJ databases">
        <title>Complete sequence of Treponema azotonutricium strain ZAS-9.</title>
        <authorList>
            <person name="Tetu S.G."/>
            <person name="Matson E."/>
            <person name="Ren Q."/>
            <person name="Seshadri R."/>
            <person name="Elbourne L."/>
            <person name="Hassan K.A."/>
            <person name="Durkin A."/>
            <person name="Radune D."/>
            <person name="Mohamoud Y."/>
            <person name="Shay R."/>
            <person name="Jin S."/>
            <person name="Zhang X."/>
            <person name="Lucey K."/>
            <person name="Ballor N.R."/>
            <person name="Ottesen E."/>
            <person name="Rosenthal R."/>
            <person name="Allen A."/>
            <person name="Leadbetter J.R."/>
            <person name="Paulsen I.T."/>
        </authorList>
    </citation>
    <scope>NUCLEOTIDE SEQUENCE [LARGE SCALE GENOMIC DNA]</scope>
    <source>
        <strain evidence="6">ATCC BAA-888 / DSM 13862 / ZAS-9</strain>
    </source>
</reference>
<protein>
    <submittedName>
        <fullName evidence="5">Uncharacterized protein</fullName>
    </submittedName>
</protein>
<dbReference type="PROSITE" id="PS50082">
    <property type="entry name" value="WD_REPEATS_2"/>
    <property type="match status" value="1"/>
</dbReference>
<reference evidence="5 6" key="2">
    <citation type="journal article" date="2011" name="ISME J.">
        <title>RNA-seq reveals cooperative metabolic interactions between two termite-gut spirochete species in co-culture.</title>
        <authorList>
            <person name="Rosenthal A.Z."/>
            <person name="Matson E.G."/>
            <person name="Eldar A."/>
            <person name="Leadbetter J.R."/>
        </authorList>
    </citation>
    <scope>NUCLEOTIDE SEQUENCE [LARGE SCALE GENOMIC DNA]</scope>
    <source>
        <strain evidence="6">ATCC BAA-888 / DSM 13862 / ZAS-9</strain>
    </source>
</reference>
<dbReference type="OrthoDB" id="354107at2"/>
<evidence type="ECO:0000313" key="5">
    <source>
        <dbReference type="EMBL" id="AEF82005.1"/>
    </source>
</evidence>
<keyword evidence="6" id="KW-1185">Reference proteome</keyword>
<dbReference type="KEGG" id="taz:TREAZ_0625"/>
<dbReference type="SUPFAM" id="SSF69322">
    <property type="entry name" value="Tricorn protease domain 2"/>
    <property type="match status" value="1"/>
</dbReference>